<dbReference type="SUPFAM" id="SSF46626">
    <property type="entry name" value="Cytochrome c"/>
    <property type="match status" value="1"/>
</dbReference>
<dbReference type="Proteomes" id="UP000681425">
    <property type="component" value="Chromosome"/>
</dbReference>
<organism evidence="8 9">
    <name type="scientific">Sphingobium phenoxybenzoativorans</name>
    <dbReference type="NCBI Taxonomy" id="1592790"/>
    <lineage>
        <taxon>Bacteria</taxon>
        <taxon>Pseudomonadati</taxon>
        <taxon>Pseudomonadota</taxon>
        <taxon>Alphaproteobacteria</taxon>
        <taxon>Sphingomonadales</taxon>
        <taxon>Sphingomonadaceae</taxon>
        <taxon>Sphingobium</taxon>
    </lineage>
</organism>
<keyword evidence="6" id="KW-0732">Signal</keyword>
<dbReference type="KEGG" id="spph:KFK14_07085"/>
<keyword evidence="9" id="KW-1185">Reference proteome</keyword>
<protein>
    <submittedName>
        <fullName evidence="8">C-type cytochrome</fullName>
    </submittedName>
</protein>
<evidence type="ECO:0000256" key="3">
    <source>
        <dbReference type="ARBA" id="ARBA00023004"/>
    </source>
</evidence>
<sequence>MFRIAASLLAVPALILSACGPTTSSEGQSDASQTPVERGQYLVSISGCHDCHTVRGTEPIGSAARPNLAGSDSELHIKGLGVFVPPNITPDRETGLGGWTEEQIADAIQKGLRPDGRILSPAMPWEPLYSHFTREDALAVAAYLKSIPAVHNRTPDPRGPDDTDDPAFLKTVPRRDLPPPPDGK</sequence>
<dbReference type="InterPro" id="IPR009056">
    <property type="entry name" value="Cyt_c-like_dom"/>
</dbReference>
<dbReference type="PROSITE" id="PS51007">
    <property type="entry name" value="CYTC"/>
    <property type="match status" value="1"/>
</dbReference>
<evidence type="ECO:0000259" key="7">
    <source>
        <dbReference type="PROSITE" id="PS51007"/>
    </source>
</evidence>
<proteinExistence type="predicted"/>
<accession>A0A975K9W6</accession>
<feature type="signal peptide" evidence="6">
    <location>
        <begin position="1"/>
        <end position="24"/>
    </location>
</feature>
<dbReference type="EMBL" id="CP073910">
    <property type="protein sequence ID" value="QUT07172.1"/>
    <property type="molecule type" value="Genomic_DNA"/>
</dbReference>
<dbReference type="PANTHER" id="PTHR35008">
    <property type="entry name" value="BLL4482 PROTEIN-RELATED"/>
    <property type="match status" value="1"/>
</dbReference>
<dbReference type="PROSITE" id="PS51257">
    <property type="entry name" value="PROKAR_LIPOPROTEIN"/>
    <property type="match status" value="1"/>
</dbReference>
<keyword evidence="1 4" id="KW-0349">Heme</keyword>
<evidence type="ECO:0000256" key="2">
    <source>
        <dbReference type="ARBA" id="ARBA00022723"/>
    </source>
</evidence>
<keyword evidence="3 4" id="KW-0408">Iron</keyword>
<evidence type="ECO:0000256" key="4">
    <source>
        <dbReference type="PROSITE-ProRule" id="PRU00433"/>
    </source>
</evidence>
<keyword evidence="2 4" id="KW-0479">Metal-binding</keyword>
<dbReference type="Pfam" id="PF00034">
    <property type="entry name" value="Cytochrom_C"/>
    <property type="match status" value="1"/>
</dbReference>
<feature type="chain" id="PRO_5037332604" evidence="6">
    <location>
        <begin position="25"/>
        <end position="184"/>
    </location>
</feature>
<dbReference type="AlphaFoldDB" id="A0A975K9W6"/>
<dbReference type="Gene3D" id="1.10.760.10">
    <property type="entry name" value="Cytochrome c-like domain"/>
    <property type="match status" value="1"/>
</dbReference>
<feature type="region of interest" description="Disordered" evidence="5">
    <location>
        <begin position="150"/>
        <end position="184"/>
    </location>
</feature>
<dbReference type="GO" id="GO:0046872">
    <property type="term" value="F:metal ion binding"/>
    <property type="evidence" value="ECO:0007669"/>
    <property type="project" value="UniProtKB-KW"/>
</dbReference>
<name>A0A975K9W6_9SPHN</name>
<dbReference type="InterPro" id="IPR051459">
    <property type="entry name" value="Cytochrome_c-type_DH"/>
</dbReference>
<evidence type="ECO:0000256" key="5">
    <source>
        <dbReference type="SAM" id="MobiDB-lite"/>
    </source>
</evidence>
<dbReference type="PANTHER" id="PTHR35008:SF8">
    <property type="entry name" value="ALCOHOL DEHYDROGENASE CYTOCHROME C SUBUNIT"/>
    <property type="match status" value="1"/>
</dbReference>
<feature type="compositionally biased region" description="Basic and acidic residues" evidence="5">
    <location>
        <begin position="173"/>
        <end position="184"/>
    </location>
</feature>
<dbReference type="RefSeq" id="WP_212610379.1">
    <property type="nucleotide sequence ID" value="NZ_CP073910.1"/>
</dbReference>
<dbReference type="GO" id="GO:0009055">
    <property type="term" value="F:electron transfer activity"/>
    <property type="evidence" value="ECO:0007669"/>
    <property type="project" value="InterPro"/>
</dbReference>
<feature type="domain" description="Cytochrome c" evidence="7">
    <location>
        <begin position="34"/>
        <end position="148"/>
    </location>
</feature>
<evidence type="ECO:0000313" key="8">
    <source>
        <dbReference type="EMBL" id="QUT07172.1"/>
    </source>
</evidence>
<evidence type="ECO:0000256" key="6">
    <source>
        <dbReference type="SAM" id="SignalP"/>
    </source>
</evidence>
<dbReference type="InterPro" id="IPR036909">
    <property type="entry name" value="Cyt_c-like_dom_sf"/>
</dbReference>
<evidence type="ECO:0000256" key="1">
    <source>
        <dbReference type="ARBA" id="ARBA00022617"/>
    </source>
</evidence>
<dbReference type="GO" id="GO:0020037">
    <property type="term" value="F:heme binding"/>
    <property type="evidence" value="ECO:0007669"/>
    <property type="project" value="InterPro"/>
</dbReference>
<evidence type="ECO:0000313" key="9">
    <source>
        <dbReference type="Proteomes" id="UP000681425"/>
    </source>
</evidence>
<reference evidence="8" key="1">
    <citation type="submission" date="2021-04" db="EMBL/GenBank/DDBJ databases">
        <title>Isolation of p-tert-butylphenol degrading bacteria Sphingobium phenoxybenzoativorans Tas13 from active sludge.</title>
        <authorList>
            <person name="Li Y."/>
        </authorList>
    </citation>
    <scope>NUCLEOTIDE SEQUENCE</scope>
    <source>
        <strain evidence="8">Tas13</strain>
    </source>
</reference>
<gene>
    <name evidence="8" type="ORF">KFK14_07085</name>
</gene>